<dbReference type="EMBL" id="JPRL01000001">
    <property type="protein sequence ID" value="KFF06590.1"/>
    <property type="molecule type" value="Genomic_DNA"/>
</dbReference>
<accession>A0A085ZQ76</accession>
<dbReference type="Proteomes" id="UP000028715">
    <property type="component" value="Unassembled WGS sequence"/>
</dbReference>
<evidence type="ECO:0000313" key="2">
    <source>
        <dbReference type="Proteomes" id="UP000028715"/>
    </source>
</evidence>
<gene>
    <name evidence="1" type="ORF">IW19_14205</name>
</gene>
<dbReference type="AlphaFoldDB" id="A0A085ZQ76"/>
<evidence type="ECO:0000313" key="1">
    <source>
        <dbReference type="EMBL" id="KFF06590.1"/>
    </source>
</evidence>
<keyword evidence="2" id="KW-1185">Reference proteome</keyword>
<dbReference type="STRING" id="362418.IW19_14205"/>
<reference evidence="1 2" key="1">
    <citation type="submission" date="2014-07" db="EMBL/GenBank/DDBJ databases">
        <title>Genome of Flavobacterium reichenbachii LMG 25512.</title>
        <authorList>
            <person name="Stropko S.J."/>
            <person name="Pipes S.E."/>
            <person name="Newman J.D."/>
        </authorList>
    </citation>
    <scope>NUCLEOTIDE SEQUENCE [LARGE SCALE GENOMIC DNA]</scope>
    <source>
        <strain evidence="1 2">LMG 25512</strain>
    </source>
</reference>
<sequence length="148" mass="17150">MQRIFAIDIIESNLTKNYAKKIMKYIIGILFLVLISCSKKEETINKDLISFKSKFLGELGSDDYEKLLDKTKLKIKAQYIDDVIFVTNYVESNACGEYSGDIEIKKDSILLIFKSVSDLVCTSRSVEKLTYIINNPKEKKYKFSIRYE</sequence>
<proteinExistence type="predicted"/>
<protein>
    <submittedName>
        <fullName evidence="1">Uncharacterized protein</fullName>
    </submittedName>
</protein>
<organism evidence="1 2">
    <name type="scientific">Flavobacterium reichenbachii</name>
    <dbReference type="NCBI Taxonomy" id="362418"/>
    <lineage>
        <taxon>Bacteria</taxon>
        <taxon>Pseudomonadati</taxon>
        <taxon>Bacteroidota</taxon>
        <taxon>Flavobacteriia</taxon>
        <taxon>Flavobacteriales</taxon>
        <taxon>Flavobacteriaceae</taxon>
        <taxon>Flavobacterium</taxon>
    </lineage>
</organism>
<comment type="caution">
    <text evidence="1">The sequence shown here is derived from an EMBL/GenBank/DDBJ whole genome shotgun (WGS) entry which is preliminary data.</text>
</comment>
<name>A0A085ZQ76_9FLAO</name>